<dbReference type="Gene3D" id="1.10.150.20">
    <property type="entry name" value="5' to 3' exonuclease, C-terminal subdomain"/>
    <property type="match status" value="1"/>
</dbReference>
<evidence type="ECO:0000256" key="1">
    <source>
        <dbReference type="ARBA" id="ARBA00022722"/>
    </source>
</evidence>
<dbReference type="PANTHER" id="PTHR42646:SF2">
    <property type="entry name" value="5'-3' EXONUCLEASE FAMILY PROTEIN"/>
    <property type="match status" value="1"/>
</dbReference>
<evidence type="ECO:0000313" key="9">
    <source>
        <dbReference type="Proteomes" id="UP000232227"/>
    </source>
</evidence>
<protein>
    <recommendedName>
        <fullName evidence="5">5'-3' exonuclease</fullName>
    </recommendedName>
</protein>
<sequence>MDKNNKETIMIIDGYLLLHKGYYGSLKRKKIATNRDGVKINAIYTFVSKLNQIIDSNKYRTIIVTFDVDRGCEWRRELYPDYKAKRKETPDDLIPQMQIIRDFLTAAQIPWYEKKNWEGDDVMGTIASMATKAGYKVHILSNDKDCYQLVDENVNVVVKASRNDATELIDEQAVLKKMGCTPKQVIDMKSLMGDSSDNIKGVRYLHYQTATSLIKEYGSVEGIFENLDELKGKAKGLYKRMKDAKDQILTNKKIVTICRDLDLGEEVNFSPLRVNWRGYNRFLKENKMWAYVPYVDNKISKLPRKKKMEDIKLNNSTVDTSEEAKDYYDNERIAKSNRDKEEKKFSRNGGKRNFSRDDDFKKGNKKPYNKKNGNFNKRSFVEPTGEGNSFSRDRDNSDRKPYNRDGGNRNFNRDNNSGERRPYNRDNNGQGRSFNRDNNSGERRPYNRENNGDRKPYNRDGGNRNFSDRKPYNRDNNQEGRTFNRDNNGGERRPYNRDNSDRKPYNRDGGNRNFNRDNNSGERRPYNRDNNGQGRSFNRDNNGGERRPYNNNRGDRKPYNRDGGNRNFQRNDNGYKPRTNNSNFDRNQKPGYDKPKFEKTDSED</sequence>
<dbReference type="InterPro" id="IPR008918">
    <property type="entry name" value="HhH2"/>
</dbReference>
<dbReference type="OrthoDB" id="9806424at2"/>
<proteinExistence type="predicted"/>
<feature type="compositionally biased region" description="Basic and acidic residues" evidence="6">
    <location>
        <begin position="329"/>
        <end position="345"/>
    </location>
</feature>
<evidence type="ECO:0000313" key="8">
    <source>
        <dbReference type="EMBL" id="ATG97647.1"/>
    </source>
</evidence>
<dbReference type="InterPro" id="IPR002421">
    <property type="entry name" value="5-3_exonuclease"/>
</dbReference>
<feature type="compositionally biased region" description="Polar residues" evidence="6">
    <location>
        <begin position="425"/>
        <end position="438"/>
    </location>
</feature>
<dbReference type="Pfam" id="PF01367">
    <property type="entry name" value="5_3_exonuc"/>
    <property type="match status" value="1"/>
</dbReference>
<feature type="compositionally biased region" description="Polar residues" evidence="6">
    <location>
        <begin position="566"/>
        <end position="585"/>
    </location>
</feature>
<organism evidence="8 9">
    <name type="scientific">Mesoplasma lactucae ATCC 49193</name>
    <dbReference type="NCBI Taxonomy" id="81460"/>
    <lineage>
        <taxon>Bacteria</taxon>
        <taxon>Bacillati</taxon>
        <taxon>Mycoplasmatota</taxon>
        <taxon>Mollicutes</taxon>
        <taxon>Entomoplasmatales</taxon>
        <taxon>Entomoplasmataceae</taxon>
        <taxon>Mesoplasma</taxon>
    </lineage>
</organism>
<dbReference type="PANTHER" id="PTHR42646">
    <property type="entry name" value="FLAP ENDONUCLEASE XNI"/>
    <property type="match status" value="1"/>
</dbReference>
<accession>A0A291ISI4</accession>
<dbReference type="SUPFAM" id="SSF47807">
    <property type="entry name" value="5' to 3' exonuclease, C-terminal subdomain"/>
    <property type="match status" value="1"/>
</dbReference>
<dbReference type="CDD" id="cd09898">
    <property type="entry name" value="H3TH_53EXO"/>
    <property type="match status" value="1"/>
</dbReference>
<dbReference type="Pfam" id="PF02739">
    <property type="entry name" value="5_3_exonuc_N"/>
    <property type="match status" value="1"/>
</dbReference>
<dbReference type="Proteomes" id="UP000232227">
    <property type="component" value="Chromosome"/>
</dbReference>
<feature type="compositionally biased region" description="Basic and acidic residues" evidence="6">
    <location>
        <begin position="391"/>
        <end position="407"/>
    </location>
</feature>
<feature type="compositionally biased region" description="Polar residues" evidence="6">
    <location>
        <begin position="528"/>
        <end position="541"/>
    </location>
</feature>
<feature type="compositionally biased region" description="Basic and acidic residues" evidence="6">
    <location>
        <begin position="439"/>
        <end position="510"/>
    </location>
</feature>
<feature type="domain" description="5'-3' exonuclease" evidence="7">
    <location>
        <begin position="5"/>
        <end position="275"/>
    </location>
</feature>
<gene>
    <name evidence="8" type="ORF">CP520_02815</name>
</gene>
<dbReference type="RefSeq" id="WP_096862935.1">
    <property type="nucleotide sequence ID" value="NZ_CP023668.1"/>
</dbReference>
<dbReference type="EMBL" id="CP023668">
    <property type="protein sequence ID" value="ATG97647.1"/>
    <property type="molecule type" value="Genomic_DNA"/>
</dbReference>
<evidence type="ECO:0000259" key="7">
    <source>
        <dbReference type="SMART" id="SM00475"/>
    </source>
</evidence>
<dbReference type="GO" id="GO:0008409">
    <property type="term" value="F:5'-3' exonuclease activity"/>
    <property type="evidence" value="ECO:0007669"/>
    <property type="project" value="InterPro"/>
</dbReference>
<dbReference type="InterPro" id="IPR020046">
    <property type="entry name" value="5-3_exonucl_a-hlix_arch_N"/>
</dbReference>
<evidence type="ECO:0000256" key="6">
    <source>
        <dbReference type="SAM" id="MobiDB-lite"/>
    </source>
</evidence>
<dbReference type="SUPFAM" id="SSF88723">
    <property type="entry name" value="PIN domain-like"/>
    <property type="match status" value="1"/>
</dbReference>
<keyword evidence="9" id="KW-1185">Reference proteome</keyword>
<feature type="compositionally biased region" description="Basic and acidic residues" evidence="6">
    <location>
        <begin position="586"/>
        <end position="604"/>
    </location>
</feature>
<dbReference type="GO" id="GO:0033567">
    <property type="term" value="P:DNA replication, Okazaki fragment processing"/>
    <property type="evidence" value="ECO:0007669"/>
    <property type="project" value="InterPro"/>
</dbReference>
<feature type="compositionally biased region" description="Basic and acidic residues" evidence="6">
    <location>
        <begin position="542"/>
        <end position="564"/>
    </location>
</feature>
<dbReference type="GO" id="GO:0003677">
    <property type="term" value="F:DNA binding"/>
    <property type="evidence" value="ECO:0007669"/>
    <property type="project" value="UniProtKB-KW"/>
</dbReference>
<keyword evidence="2" id="KW-0378">Hydrolase</keyword>
<feature type="region of interest" description="Disordered" evidence="6">
    <location>
        <begin position="329"/>
        <end position="604"/>
    </location>
</feature>
<dbReference type="SMART" id="SM00279">
    <property type="entry name" value="HhH2"/>
    <property type="match status" value="1"/>
</dbReference>
<dbReference type="CDD" id="cd09859">
    <property type="entry name" value="PIN_53EXO"/>
    <property type="match status" value="1"/>
</dbReference>
<dbReference type="InterPro" id="IPR036279">
    <property type="entry name" value="5-3_exonuclease_C_sf"/>
</dbReference>
<dbReference type="Gene3D" id="3.40.50.1010">
    <property type="entry name" value="5'-nuclease"/>
    <property type="match status" value="1"/>
</dbReference>
<dbReference type="InterPro" id="IPR038969">
    <property type="entry name" value="FEN"/>
</dbReference>
<evidence type="ECO:0000256" key="4">
    <source>
        <dbReference type="ARBA" id="ARBA00049957"/>
    </source>
</evidence>
<comment type="function">
    <text evidence="4">5'-3' exonuclease acting preferentially on double-stranded DNA.</text>
</comment>
<dbReference type="KEGG" id="mlac:CP520_02815"/>
<dbReference type="FunFam" id="1.10.150.20:FF:000003">
    <property type="entry name" value="DNA polymerase I"/>
    <property type="match status" value="1"/>
</dbReference>
<keyword evidence="1" id="KW-0540">Nuclease</keyword>
<dbReference type="GO" id="GO:0017108">
    <property type="term" value="F:5'-flap endonuclease activity"/>
    <property type="evidence" value="ECO:0007669"/>
    <property type="project" value="InterPro"/>
</dbReference>
<keyword evidence="3" id="KW-0238">DNA-binding</keyword>
<dbReference type="SMART" id="SM00475">
    <property type="entry name" value="53EXOc"/>
    <property type="match status" value="1"/>
</dbReference>
<name>A0A291ISI4_9MOLU</name>
<evidence type="ECO:0000256" key="3">
    <source>
        <dbReference type="ARBA" id="ARBA00023125"/>
    </source>
</evidence>
<dbReference type="InterPro" id="IPR020045">
    <property type="entry name" value="DNA_polI_H3TH"/>
</dbReference>
<reference evidence="8 9" key="1">
    <citation type="submission" date="2017-09" db="EMBL/GenBank/DDBJ databases">
        <title>SPAdes assembly of the Mesoplasma lactucae genome.</title>
        <authorList>
            <person name="Knight T.F."/>
            <person name="Rubinstein R."/>
            <person name="Citino T."/>
        </authorList>
    </citation>
    <scope>NUCLEOTIDE SEQUENCE [LARGE SCALE GENOMIC DNA]</scope>
    <source>
        <strain evidence="8 9">831-C4</strain>
    </source>
</reference>
<dbReference type="InterPro" id="IPR029060">
    <property type="entry name" value="PIN-like_dom_sf"/>
</dbReference>
<dbReference type="AlphaFoldDB" id="A0A291ISI4"/>
<evidence type="ECO:0000256" key="5">
    <source>
        <dbReference type="ARBA" id="ARBA00050026"/>
    </source>
</evidence>
<evidence type="ECO:0000256" key="2">
    <source>
        <dbReference type="ARBA" id="ARBA00022801"/>
    </source>
</evidence>